<reference evidence="1 2" key="1">
    <citation type="submission" date="2018-07" db="EMBL/GenBank/DDBJ databases">
        <title>Genome sequences of Haloplanus salinus JCM 18368T.</title>
        <authorList>
            <person name="Kim Y.B."/>
            <person name="Roh S.W."/>
        </authorList>
    </citation>
    <scope>NUCLEOTIDE SEQUENCE [LARGE SCALE GENOMIC DNA]</scope>
    <source>
        <strain evidence="1 2">JCM 18368</strain>
    </source>
</reference>
<evidence type="ECO:0000313" key="2">
    <source>
        <dbReference type="Proteomes" id="UP000252189"/>
    </source>
</evidence>
<organism evidence="1 2">
    <name type="scientific">Haloplanus salinus</name>
    <dbReference type="NCBI Taxonomy" id="1126245"/>
    <lineage>
        <taxon>Archaea</taxon>
        <taxon>Methanobacteriati</taxon>
        <taxon>Methanobacteriota</taxon>
        <taxon>Stenosarchaea group</taxon>
        <taxon>Halobacteria</taxon>
        <taxon>Halobacteriales</taxon>
        <taxon>Haloferacaceae</taxon>
        <taxon>Haloplanus</taxon>
    </lineage>
</organism>
<accession>A0A368N3T3</accession>
<evidence type="ECO:0000313" key="1">
    <source>
        <dbReference type="EMBL" id="RCU44264.1"/>
    </source>
</evidence>
<dbReference type="Proteomes" id="UP000252189">
    <property type="component" value="Unassembled WGS sequence"/>
</dbReference>
<proteinExistence type="predicted"/>
<keyword evidence="2" id="KW-1185">Reference proteome</keyword>
<dbReference type="RefSeq" id="WP_114450437.1">
    <property type="nucleotide sequence ID" value="NZ_QPHM01000003.1"/>
</dbReference>
<comment type="caution">
    <text evidence="1">The sequence shown here is derived from an EMBL/GenBank/DDBJ whole genome shotgun (WGS) entry which is preliminary data.</text>
</comment>
<gene>
    <name evidence="1" type="ORF">DU504_15885</name>
</gene>
<dbReference type="EMBL" id="QPHM01000003">
    <property type="protein sequence ID" value="RCU44264.1"/>
    <property type="molecule type" value="Genomic_DNA"/>
</dbReference>
<name>A0A368N3T3_9EURY</name>
<dbReference type="AlphaFoldDB" id="A0A368N3T3"/>
<protein>
    <submittedName>
        <fullName evidence="1">Uncharacterized protein</fullName>
    </submittedName>
</protein>
<sequence>MTDDLPTDRTTAQDVVNSAVDRKGAAWVRENISQVLGPLRIMGIDADREDVTIPAPVDRDEKDFDP</sequence>